<gene>
    <name evidence="5" type="ORF">E5982_09010</name>
</gene>
<protein>
    <recommendedName>
        <fullName evidence="3">citrate synthase (unknown stereospecificity)</fullName>
        <ecNumber evidence="3">2.3.3.16</ecNumber>
    </recommendedName>
</protein>
<organism evidence="5 6">
    <name type="scientific">Parvibacter caecicola</name>
    <dbReference type="NCBI Taxonomy" id="747645"/>
    <lineage>
        <taxon>Bacteria</taxon>
        <taxon>Bacillati</taxon>
        <taxon>Actinomycetota</taxon>
        <taxon>Coriobacteriia</taxon>
        <taxon>Coriobacteriales</taxon>
        <taxon>Coriobacteriaceae</taxon>
        <taxon>Parvibacter</taxon>
    </lineage>
</organism>
<sequence>MTRVNDAANSGEVGRPAAYDAALDVDSRPYTVPVPFGPEPLTVAEEEKRKVSLFDSFDEVNSIEPEHYARFDVKRGLRNSDGTGVIVGMTNISDVHGYRVEDGKKIADEGHLRLRGYDLYDLLGDDSPERRFAFEEVAYLLLVGSLPTESQLAQFVEVIDSQRELPDGFTASIIMHDVPPDIMNVLARSVLQLYTYDRFAEDRSPKHEVHTALSLMSRLPRIMVLTYYAIQSRFHHGSMIMHRFVPGQSTAETILSMLRPDRQFTPEEARMLDIMLCLHTEHGGGNNSTFTTRVLSSSDTDPYSAYSAAIGSLKGHRHGGANRQVLGMQQEIKDNVANWENDDEVAAYLARIVNKQAYDKTGLVYGMGHAVYTLSDPRAVILKRFAAKLAVGTEFEREFNLLQSIERLAPQVIEQEKGTKKDMCANVDMYSGFVYTMMGIPEELFTPLFACARTAGWAAHRFEEIGSGKRIIRPAYKTTGTPHQPYAPIEER</sequence>
<dbReference type="EC" id="2.3.3.16" evidence="3"/>
<evidence type="ECO:0000256" key="3">
    <source>
        <dbReference type="ARBA" id="ARBA00012972"/>
    </source>
</evidence>
<dbReference type="Proteomes" id="UP000309454">
    <property type="component" value="Unassembled WGS sequence"/>
</dbReference>
<dbReference type="UniPathway" id="UPA00223"/>
<dbReference type="NCBIfam" id="NF010635">
    <property type="entry name" value="PRK14032.1"/>
    <property type="match status" value="1"/>
</dbReference>
<comment type="caution">
    <text evidence="5">The sequence shown here is derived from an EMBL/GenBank/DDBJ whole genome shotgun (WGS) entry which is preliminary data.</text>
</comment>
<dbReference type="RefSeq" id="WP_136846171.1">
    <property type="nucleotide sequence ID" value="NZ_CAPYQC010000001.1"/>
</dbReference>
<evidence type="ECO:0000313" key="5">
    <source>
        <dbReference type="EMBL" id="TJW09658.1"/>
    </source>
</evidence>
<evidence type="ECO:0000256" key="2">
    <source>
        <dbReference type="ARBA" id="ARBA00010566"/>
    </source>
</evidence>
<dbReference type="EMBL" id="SSTM01000008">
    <property type="protein sequence ID" value="TJW09658.1"/>
    <property type="molecule type" value="Genomic_DNA"/>
</dbReference>
<comment type="pathway">
    <text evidence="1">Carbohydrate metabolism; tricarboxylic acid cycle.</text>
</comment>
<dbReference type="InterPro" id="IPR002020">
    <property type="entry name" value="Citrate_synthase"/>
</dbReference>
<evidence type="ECO:0000256" key="1">
    <source>
        <dbReference type="ARBA" id="ARBA00005163"/>
    </source>
</evidence>
<dbReference type="GO" id="GO:0005975">
    <property type="term" value="P:carbohydrate metabolic process"/>
    <property type="evidence" value="ECO:0007669"/>
    <property type="project" value="TreeGrafter"/>
</dbReference>
<dbReference type="Gene3D" id="1.10.230.10">
    <property type="entry name" value="Cytochrome P450-Terp, domain 2"/>
    <property type="match status" value="1"/>
</dbReference>
<name>A0A4V5KJP6_9ACTN</name>
<accession>A0A4V5KJP6</accession>
<dbReference type="InterPro" id="IPR016143">
    <property type="entry name" value="Citrate_synth-like_sm_a-sub"/>
</dbReference>
<evidence type="ECO:0000313" key="6">
    <source>
        <dbReference type="Proteomes" id="UP000309454"/>
    </source>
</evidence>
<dbReference type="PANTHER" id="PTHR11739">
    <property type="entry name" value="CITRATE SYNTHASE"/>
    <property type="match status" value="1"/>
</dbReference>
<dbReference type="GO" id="GO:0006099">
    <property type="term" value="P:tricarboxylic acid cycle"/>
    <property type="evidence" value="ECO:0007669"/>
    <property type="project" value="UniProtKB-UniPathway"/>
</dbReference>
<dbReference type="GO" id="GO:0005829">
    <property type="term" value="C:cytosol"/>
    <property type="evidence" value="ECO:0007669"/>
    <property type="project" value="TreeGrafter"/>
</dbReference>
<dbReference type="AlphaFoldDB" id="A0A4V5KJP6"/>
<dbReference type="GO" id="GO:0036440">
    <property type="term" value="F:citrate synthase activity"/>
    <property type="evidence" value="ECO:0007669"/>
    <property type="project" value="UniProtKB-EC"/>
</dbReference>
<dbReference type="InterPro" id="IPR036969">
    <property type="entry name" value="Citrate_synthase_sf"/>
</dbReference>
<dbReference type="PRINTS" id="PR00143">
    <property type="entry name" value="CITRTSNTHASE"/>
</dbReference>
<dbReference type="OrthoDB" id="9800864at2"/>
<proteinExistence type="inferred from homology"/>
<reference evidence="5 6" key="1">
    <citation type="submission" date="2019-04" db="EMBL/GenBank/DDBJ databases">
        <title>Microbes associate with the intestines of laboratory mice.</title>
        <authorList>
            <person name="Navarre W."/>
            <person name="Wong E."/>
            <person name="Huang K.C."/>
            <person name="Tropini C."/>
            <person name="Ng K."/>
            <person name="Yu B."/>
        </authorList>
    </citation>
    <scope>NUCLEOTIDE SEQUENCE [LARGE SCALE GENOMIC DNA]</scope>
    <source>
        <strain evidence="5 6">NM48_B13</strain>
    </source>
</reference>
<dbReference type="Pfam" id="PF00285">
    <property type="entry name" value="Citrate_synt"/>
    <property type="match status" value="1"/>
</dbReference>
<keyword evidence="6" id="KW-1185">Reference proteome</keyword>
<dbReference type="PANTHER" id="PTHR11739:SF4">
    <property type="entry name" value="CITRATE SYNTHASE, PEROXISOMAL"/>
    <property type="match status" value="1"/>
</dbReference>
<dbReference type="InterPro" id="IPR016142">
    <property type="entry name" value="Citrate_synth-like_lrg_a-sub"/>
</dbReference>
<keyword evidence="4" id="KW-0808">Transferase</keyword>
<evidence type="ECO:0000256" key="4">
    <source>
        <dbReference type="ARBA" id="ARBA00022679"/>
    </source>
</evidence>
<dbReference type="Gene3D" id="1.10.580.10">
    <property type="entry name" value="Citrate Synthase, domain 1"/>
    <property type="match status" value="1"/>
</dbReference>
<comment type="similarity">
    <text evidence="2">Belongs to the citrate synthase family.</text>
</comment>
<dbReference type="SUPFAM" id="SSF48256">
    <property type="entry name" value="Citrate synthase"/>
    <property type="match status" value="1"/>
</dbReference>